<proteinExistence type="predicted"/>
<dbReference type="EMBL" id="CM042025">
    <property type="protein sequence ID" value="KAI3806967.1"/>
    <property type="molecule type" value="Genomic_DNA"/>
</dbReference>
<gene>
    <name evidence="1" type="ORF">L1987_22887</name>
</gene>
<comment type="caution">
    <text evidence="1">The sequence shown here is derived from an EMBL/GenBank/DDBJ whole genome shotgun (WGS) entry which is preliminary data.</text>
</comment>
<dbReference type="Proteomes" id="UP001056120">
    <property type="component" value="Linkage Group LG08"/>
</dbReference>
<sequence length="189" mass="21416">MKRVLDSIYDDEEHDPLQNKFKTLEIEWDSIKQSISKSNRRKPIAAGDHCLFQFHHNSPKELMSLLQLQTDNSPSIENFDDGRLRGRRLFEESEMGSDYDGECFDVDGKSEVSTEYSCKGFENYDENCYQFCGFRRSCTDSPPCGEAVKSGGGGRGRVGRFMVCLVVMFALAIVAFKCSGEDEYVLVPT</sequence>
<organism evidence="1 2">
    <name type="scientific">Smallanthus sonchifolius</name>
    <dbReference type="NCBI Taxonomy" id="185202"/>
    <lineage>
        <taxon>Eukaryota</taxon>
        <taxon>Viridiplantae</taxon>
        <taxon>Streptophyta</taxon>
        <taxon>Embryophyta</taxon>
        <taxon>Tracheophyta</taxon>
        <taxon>Spermatophyta</taxon>
        <taxon>Magnoliopsida</taxon>
        <taxon>eudicotyledons</taxon>
        <taxon>Gunneridae</taxon>
        <taxon>Pentapetalae</taxon>
        <taxon>asterids</taxon>
        <taxon>campanulids</taxon>
        <taxon>Asterales</taxon>
        <taxon>Asteraceae</taxon>
        <taxon>Asteroideae</taxon>
        <taxon>Heliantheae alliance</taxon>
        <taxon>Millerieae</taxon>
        <taxon>Smallanthus</taxon>
    </lineage>
</organism>
<reference evidence="2" key="1">
    <citation type="journal article" date="2022" name="Mol. Ecol. Resour.">
        <title>The genomes of chicory, endive, great burdock and yacon provide insights into Asteraceae palaeo-polyploidization history and plant inulin production.</title>
        <authorList>
            <person name="Fan W."/>
            <person name="Wang S."/>
            <person name="Wang H."/>
            <person name="Wang A."/>
            <person name="Jiang F."/>
            <person name="Liu H."/>
            <person name="Zhao H."/>
            <person name="Xu D."/>
            <person name="Zhang Y."/>
        </authorList>
    </citation>
    <scope>NUCLEOTIDE SEQUENCE [LARGE SCALE GENOMIC DNA]</scope>
    <source>
        <strain evidence="2">cv. Yunnan</strain>
    </source>
</reference>
<evidence type="ECO:0000313" key="2">
    <source>
        <dbReference type="Proteomes" id="UP001056120"/>
    </source>
</evidence>
<reference evidence="1 2" key="2">
    <citation type="journal article" date="2022" name="Mol. Ecol. Resour.">
        <title>The genomes of chicory, endive, great burdock and yacon provide insights into Asteraceae paleo-polyploidization history and plant inulin production.</title>
        <authorList>
            <person name="Fan W."/>
            <person name="Wang S."/>
            <person name="Wang H."/>
            <person name="Wang A."/>
            <person name="Jiang F."/>
            <person name="Liu H."/>
            <person name="Zhao H."/>
            <person name="Xu D."/>
            <person name="Zhang Y."/>
        </authorList>
    </citation>
    <scope>NUCLEOTIDE SEQUENCE [LARGE SCALE GENOMIC DNA]</scope>
    <source>
        <strain evidence="2">cv. Yunnan</strain>
        <tissue evidence="1">Leaves</tissue>
    </source>
</reference>
<evidence type="ECO:0000313" key="1">
    <source>
        <dbReference type="EMBL" id="KAI3806967.1"/>
    </source>
</evidence>
<keyword evidence="2" id="KW-1185">Reference proteome</keyword>
<protein>
    <submittedName>
        <fullName evidence="1">Uncharacterized protein</fullName>
    </submittedName>
</protein>
<accession>A0ACB9IIR4</accession>
<name>A0ACB9IIR4_9ASTR</name>